<name>A0AAD9W086_PHOAM</name>
<sequence>MNIITIFGLLANIIYITVAAALPSFTRPTFGLAKRVESTFAWKDYFVRNCSAPLLYPNEGVQTIIRDDCGKLSNWQSSNNGGYFELWDFSHLNNFTYKPIVGYDSFVIAISHAVSNDSCDYAVVGSLDVIGLANQALGSFQVNGTLPTISGSFVCGPNHAPLNILIYDGQSGWQGRPMLDNGRANFTVNATSIPGIKGPAGGTGYPTGSPPLPPTVTVEPASPPPPTITVEPTSTRTSAQSTQADLFQQEFLSILESEGGFNW</sequence>
<proteinExistence type="predicted"/>
<keyword evidence="3" id="KW-1185">Reference proteome</keyword>
<gene>
    <name evidence="2" type="ORF">N8I77_011464</name>
</gene>
<dbReference type="EMBL" id="JAUJFL010000007">
    <property type="protein sequence ID" value="KAK2599734.1"/>
    <property type="molecule type" value="Genomic_DNA"/>
</dbReference>
<protein>
    <submittedName>
        <fullName evidence="2">Uncharacterized protein</fullName>
    </submittedName>
</protein>
<evidence type="ECO:0000256" key="1">
    <source>
        <dbReference type="SAM" id="SignalP"/>
    </source>
</evidence>
<evidence type="ECO:0000313" key="2">
    <source>
        <dbReference type="EMBL" id="KAK2599734.1"/>
    </source>
</evidence>
<comment type="caution">
    <text evidence="2">The sequence shown here is derived from an EMBL/GenBank/DDBJ whole genome shotgun (WGS) entry which is preliminary data.</text>
</comment>
<evidence type="ECO:0000313" key="3">
    <source>
        <dbReference type="Proteomes" id="UP001265746"/>
    </source>
</evidence>
<feature type="chain" id="PRO_5042083090" evidence="1">
    <location>
        <begin position="22"/>
        <end position="263"/>
    </location>
</feature>
<dbReference type="AlphaFoldDB" id="A0AAD9W086"/>
<organism evidence="2 3">
    <name type="scientific">Phomopsis amygdali</name>
    <name type="common">Fusicoccum amygdali</name>
    <dbReference type="NCBI Taxonomy" id="1214568"/>
    <lineage>
        <taxon>Eukaryota</taxon>
        <taxon>Fungi</taxon>
        <taxon>Dikarya</taxon>
        <taxon>Ascomycota</taxon>
        <taxon>Pezizomycotina</taxon>
        <taxon>Sordariomycetes</taxon>
        <taxon>Sordariomycetidae</taxon>
        <taxon>Diaporthales</taxon>
        <taxon>Diaporthaceae</taxon>
        <taxon>Diaporthe</taxon>
    </lineage>
</organism>
<keyword evidence="1" id="KW-0732">Signal</keyword>
<reference evidence="2" key="1">
    <citation type="submission" date="2023-06" db="EMBL/GenBank/DDBJ databases">
        <authorList>
            <person name="Noh H."/>
        </authorList>
    </citation>
    <scope>NUCLEOTIDE SEQUENCE</scope>
    <source>
        <strain evidence="2">DUCC20226</strain>
    </source>
</reference>
<feature type="signal peptide" evidence="1">
    <location>
        <begin position="1"/>
        <end position="21"/>
    </location>
</feature>
<accession>A0AAD9W086</accession>
<dbReference type="Proteomes" id="UP001265746">
    <property type="component" value="Unassembled WGS sequence"/>
</dbReference>